<sequence>MSSRVAASMAYGTGFGHEMVVNNLEEYEDRAVALANSVQYSPTDGTLRGEGELIKLRKNLFLNRDRMPLFDTARWTRNMEKGYIEAWRRWVEGTQFALSDEWEACTGPEKESGCIFVPDDDPVEIIRYE</sequence>
<accession>A0A2R6S6A0</accession>
<name>A0A2R6S6A0_9APHY</name>
<evidence type="ECO:0000313" key="2">
    <source>
        <dbReference type="Proteomes" id="UP000186601"/>
    </source>
</evidence>
<dbReference type="STRING" id="98765.A0A2R6S6A0"/>
<keyword evidence="2" id="KW-1185">Reference proteome</keyword>
<dbReference type="PANTHER" id="PTHR44998">
    <property type="match status" value="1"/>
</dbReference>
<dbReference type="OrthoDB" id="421121at2759"/>
<protein>
    <recommendedName>
        <fullName evidence="3">O-GlcNAc transferase C-terminal domain-containing protein</fullName>
    </recommendedName>
</protein>
<dbReference type="Gene3D" id="3.40.50.2000">
    <property type="entry name" value="Glycogen Phosphorylase B"/>
    <property type="match status" value="1"/>
</dbReference>
<dbReference type="GO" id="GO:0016757">
    <property type="term" value="F:glycosyltransferase activity"/>
    <property type="evidence" value="ECO:0007669"/>
    <property type="project" value="TreeGrafter"/>
</dbReference>
<dbReference type="GO" id="GO:0006493">
    <property type="term" value="P:protein O-linked glycosylation"/>
    <property type="evidence" value="ECO:0007669"/>
    <property type="project" value="TreeGrafter"/>
</dbReference>
<dbReference type="Proteomes" id="UP000186601">
    <property type="component" value="Unassembled WGS sequence"/>
</dbReference>
<comment type="caution">
    <text evidence="1">The sequence shown here is derived from an EMBL/GenBank/DDBJ whole genome shotgun (WGS) entry which is preliminary data.</text>
</comment>
<evidence type="ECO:0000313" key="1">
    <source>
        <dbReference type="EMBL" id="PSS37739.1"/>
    </source>
</evidence>
<evidence type="ECO:0008006" key="3">
    <source>
        <dbReference type="Google" id="ProtNLM"/>
    </source>
</evidence>
<gene>
    <name evidence="1" type="ORF">PHLCEN_2v432</name>
</gene>
<reference evidence="1 2" key="1">
    <citation type="submission" date="2018-02" db="EMBL/GenBank/DDBJ databases">
        <title>Genome sequence of the basidiomycete white-rot fungus Phlebia centrifuga.</title>
        <authorList>
            <person name="Granchi Z."/>
            <person name="Peng M."/>
            <person name="de Vries R.P."/>
            <person name="Hilden K."/>
            <person name="Makela M.R."/>
            <person name="Grigoriev I."/>
            <person name="Riley R."/>
        </authorList>
    </citation>
    <scope>NUCLEOTIDE SEQUENCE [LARGE SCALE GENOMIC DNA]</scope>
    <source>
        <strain evidence="1 2">FBCC195</strain>
    </source>
</reference>
<dbReference type="AlphaFoldDB" id="A0A2R6S6A0"/>
<dbReference type="PANTHER" id="PTHR44998:SF1">
    <property type="entry name" value="UDP-N-ACETYLGLUCOSAMINE--PEPTIDE N-ACETYLGLUCOSAMINYLTRANSFERASE 110 KDA SUBUNIT"/>
    <property type="match status" value="1"/>
</dbReference>
<organism evidence="1 2">
    <name type="scientific">Hermanssonia centrifuga</name>
    <dbReference type="NCBI Taxonomy" id="98765"/>
    <lineage>
        <taxon>Eukaryota</taxon>
        <taxon>Fungi</taxon>
        <taxon>Dikarya</taxon>
        <taxon>Basidiomycota</taxon>
        <taxon>Agaricomycotina</taxon>
        <taxon>Agaricomycetes</taxon>
        <taxon>Polyporales</taxon>
        <taxon>Meruliaceae</taxon>
        <taxon>Hermanssonia</taxon>
    </lineage>
</organism>
<proteinExistence type="predicted"/>
<dbReference type="EMBL" id="MLYV02000032">
    <property type="protein sequence ID" value="PSS37739.1"/>
    <property type="molecule type" value="Genomic_DNA"/>
</dbReference>